<dbReference type="PRINTS" id="PR00389">
    <property type="entry name" value="PHPHLIPASEA2"/>
</dbReference>
<evidence type="ECO:0000256" key="16">
    <source>
        <dbReference type="PIRSR" id="PIRSR601211-1"/>
    </source>
</evidence>
<keyword evidence="4 17" id="KW-0479">Metal-binding</keyword>
<comment type="catalytic activity">
    <reaction evidence="15">
        <text>1-hexadecanoyl-2-(9Z,12Z-octadecadienoyl)-sn-glycero-3-phosphoethanolamine + H2O = 1-hexadecanoyl-sn-glycero-3-phosphoethanolamine + (9Z,12Z)-octadecadienoate + H(+)</text>
        <dbReference type="Rhea" id="RHEA:40815"/>
        <dbReference type="ChEBI" id="CHEBI:15377"/>
        <dbReference type="ChEBI" id="CHEBI:15378"/>
        <dbReference type="ChEBI" id="CHEBI:30245"/>
        <dbReference type="ChEBI" id="CHEBI:73004"/>
        <dbReference type="ChEBI" id="CHEBI:73008"/>
    </reaction>
    <physiologicalReaction direction="left-to-right" evidence="15">
        <dbReference type="Rhea" id="RHEA:40816"/>
    </physiologicalReaction>
</comment>
<feature type="domain" description="Phospholipase A2-like central" evidence="21">
    <location>
        <begin position="415"/>
        <end position="480"/>
    </location>
</feature>
<evidence type="ECO:0000256" key="1">
    <source>
        <dbReference type="ARBA" id="ARBA00004613"/>
    </source>
</evidence>
<feature type="binding site" evidence="17">
    <location>
        <position position="72"/>
    </location>
    <ligand>
        <name>Ca(2+)</name>
        <dbReference type="ChEBI" id="CHEBI:29108"/>
    </ligand>
</feature>
<dbReference type="InterPro" id="IPR033112">
    <property type="entry name" value="PLA2_Asp_AS"/>
</dbReference>
<evidence type="ECO:0000256" key="19">
    <source>
        <dbReference type="RuleBase" id="RU003654"/>
    </source>
</evidence>
<keyword evidence="23" id="KW-1185">Reference proteome</keyword>
<feature type="disulfide bond" evidence="18">
    <location>
        <begin position="67"/>
        <end position="128"/>
    </location>
</feature>
<dbReference type="FunFam" id="1.20.90.10:FF:000011">
    <property type="entry name" value="Phospholipase A(2)"/>
    <property type="match status" value="3"/>
</dbReference>
<dbReference type="GO" id="GO:0050482">
    <property type="term" value="P:arachidonate secretion"/>
    <property type="evidence" value="ECO:0007669"/>
    <property type="project" value="InterPro"/>
</dbReference>
<dbReference type="GO" id="GO:0005576">
    <property type="term" value="C:extracellular region"/>
    <property type="evidence" value="ECO:0007669"/>
    <property type="project" value="UniProtKB-SubCell"/>
</dbReference>
<keyword evidence="3 20" id="KW-0964">Secreted</keyword>
<keyword evidence="7" id="KW-0443">Lipid metabolism</keyword>
<dbReference type="Pfam" id="PF00068">
    <property type="entry name" value="Phospholip_A2_1"/>
    <property type="match status" value="4"/>
</dbReference>
<dbReference type="CDD" id="cd00125">
    <property type="entry name" value="PLA2c"/>
    <property type="match status" value="3"/>
</dbReference>
<dbReference type="AlphaFoldDB" id="A0A7J5YHF3"/>
<name>A0A7J5YHF3_DISMA</name>
<comment type="catalytic activity">
    <reaction evidence="9">
        <text>N,1-dihexadecanoyl-2-(9Z,12Z-octadecadienoyl)-sn-glycero-3-phosphoethanolamine + H2O = N,1-dihexadecanoyl-sn-glycero-3-phosphoethanolamine + (9Z,12Z)-octadecadienoate + H(+)</text>
        <dbReference type="Rhea" id="RHEA:56424"/>
        <dbReference type="ChEBI" id="CHEBI:15377"/>
        <dbReference type="ChEBI" id="CHEBI:15378"/>
        <dbReference type="ChEBI" id="CHEBI:30245"/>
        <dbReference type="ChEBI" id="CHEBI:85334"/>
        <dbReference type="ChEBI" id="CHEBI:85335"/>
    </reaction>
    <physiologicalReaction direction="left-to-right" evidence="9">
        <dbReference type="Rhea" id="RHEA:56425"/>
    </physiologicalReaction>
</comment>
<organism evidence="22 23">
    <name type="scientific">Dissostichus mawsoni</name>
    <name type="common">Antarctic cod</name>
    <dbReference type="NCBI Taxonomy" id="36200"/>
    <lineage>
        <taxon>Eukaryota</taxon>
        <taxon>Metazoa</taxon>
        <taxon>Chordata</taxon>
        <taxon>Craniata</taxon>
        <taxon>Vertebrata</taxon>
        <taxon>Euteleostomi</taxon>
        <taxon>Actinopterygii</taxon>
        <taxon>Neopterygii</taxon>
        <taxon>Teleostei</taxon>
        <taxon>Neoteleostei</taxon>
        <taxon>Acanthomorphata</taxon>
        <taxon>Eupercaria</taxon>
        <taxon>Perciformes</taxon>
        <taxon>Notothenioidei</taxon>
        <taxon>Nototheniidae</taxon>
        <taxon>Dissostichus</taxon>
    </lineage>
</organism>
<dbReference type="InterPro" id="IPR016090">
    <property type="entry name" value="PLA2-like_dom"/>
</dbReference>
<evidence type="ECO:0000256" key="17">
    <source>
        <dbReference type="PIRSR" id="PIRSR601211-2"/>
    </source>
</evidence>
<feature type="active site" evidence="16">
    <location>
        <position position="71"/>
    </location>
</feature>
<keyword evidence="6 17" id="KW-0106">Calcium</keyword>
<evidence type="ECO:0000256" key="20">
    <source>
        <dbReference type="RuleBase" id="RU361236"/>
    </source>
</evidence>
<evidence type="ECO:0000256" key="5">
    <source>
        <dbReference type="ARBA" id="ARBA00022801"/>
    </source>
</evidence>
<dbReference type="PROSITE" id="PS00118">
    <property type="entry name" value="PA2_HIS"/>
    <property type="match status" value="3"/>
</dbReference>
<evidence type="ECO:0000256" key="14">
    <source>
        <dbReference type="ARBA" id="ARBA00048699"/>
    </source>
</evidence>
<comment type="catalytic activity">
    <reaction evidence="11">
        <text>N-hexadecanoyl-1,2-di-(9Z-octadecenoyl)-sn-glycero-3-phosphoethanolamine + H2O = N-hexadecanoyl-1-(9Z-octadecenoyl)-sn-glycero-3-phosphoethanolamine + (9Z)-octadecenoate + H(+)</text>
        <dbReference type="Rhea" id="RHEA:45424"/>
        <dbReference type="ChEBI" id="CHEBI:15377"/>
        <dbReference type="ChEBI" id="CHEBI:15378"/>
        <dbReference type="ChEBI" id="CHEBI:30823"/>
        <dbReference type="ChEBI" id="CHEBI:78097"/>
        <dbReference type="ChEBI" id="CHEBI:85217"/>
    </reaction>
    <physiologicalReaction direction="left-to-right" evidence="11">
        <dbReference type="Rhea" id="RHEA:45425"/>
    </physiologicalReaction>
</comment>
<comment type="caution">
    <text evidence="22">The sequence shown here is derived from an EMBL/GenBank/DDBJ whole genome shotgun (WGS) entry which is preliminary data.</text>
</comment>
<feature type="disulfide bond" evidence="18">
    <location>
        <begin position="84"/>
        <end position="114"/>
    </location>
</feature>
<dbReference type="GO" id="GO:0005509">
    <property type="term" value="F:calcium ion binding"/>
    <property type="evidence" value="ECO:0007669"/>
    <property type="project" value="InterPro"/>
</dbReference>
<evidence type="ECO:0000256" key="9">
    <source>
        <dbReference type="ARBA" id="ARBA00047535"/>
    </source>
</evidence>
<feature type="domain" description="Phospholipase A2-like central" evidence="21">
    <location>
        <begin position="24"/>
        <end position="148"/>
    </location>
</feature>
<evidence type="ECO:0000256" key="2">
    <source>
        <dbReference type="ARBA" id="ARBA00013278"/>
    </source>
</evidence>
<evidence type="ECO:0000256" key="4">
    <source>
        <dbReference type="ARBA" id="ARBA00022723"/>
    </source>
</evidence>
<keyword evidence="8 18" id="KW-1015">Disulfide bond</keyword>
<feature type="domain" description="Phospholipase A2-like central" evidence="21">
    <location>
        <begin position="153"/>
        <end position="278"/>
    </location>
</feature>
<evidence type="ECO:0000313" key="23">
    <source>
        <dbReference type="Proteomes" id="UP000518266"/>
    </source>
</evidence>
<feature type="binding site" evidence="17">
    <location>
        <position position="53"/>
    </location>
    <ligand>
        <name>Ca(2+)</name>
        <dbReference type="ChEBI" id="CHEBI:29108"/>
    </ligand>
</feature>
<evidence type="ECO:0000256" key="10">
    <source>
        <dbReference type="ARBA" id="ARBA00048015"/>
    </source>
</evidence>
<dbReference type="GO" id="GO:0006644">
    <property type="term" value="P:phospholipid metabolic process"/>
    <property type="evidence" value="ECO:0007669"/>
    <property type="project" value="InterPro"/>
</dbReference>
<feature type="disulfide bond" evidence="18">
    <location>
        <begin position="52"/>
        <end position="68"/>
    </location>
</feature>
<dbReference type="PANTHER" id="PTHR11716:SF94">
    <property type="entry name" value="PHOSPHOLIPASE A2"/>
    <property type="match status" value="1"/>
</dbReference>
<reference evidence="22 23" key="1">
    <citation type="submission" date="2020-03" db="EMBL/GenBank/DDBJ databases">
        <title>Dissostichus mawsoni Genome sequencing and assembly.</title>
        <authorList>
            <person name="Park H."/>
        </authorList>
    </citation>
    <scope>NUCLEOTIDE SEQUENCE [LARGE SCALE GENOMIC DNA]</scope>
    <source>
        <strain evidence="22">DM0001</strain>
        <tissue evidence="22">Muscle</tissue>
    </source>
</reference>
<comment type="similarity">
    <text evidence="19">Belongs to the phospholipase A2 family.</text>
</comment>
<dbReference type="EMBL" id="JAAKFY010000012">
    <property type="protein sequence ID" value="KAF3848904.1"/>
    <property type="molecule type" value="Genomic_DNA"/>
</dbReference>
<dbReference type="InterPro" id="IPR001211">
    <property type="entry name" value="PLA2"/>
</dbReference>
<dbReference type="InterPro" id="IPR033113">
    <property type="entry name" value="PLA2_histidine"/>
</dbReference>
<feature type="signal peptide" evidence="20">
    <location>
        <begin position="1"/>
        <end position="19"/>
    </location>
</feature>
<comment type="catalytic activity">
    <reaction evidence="12">
        <text>1,2-dihexadecanoyl-sn-glycero-3-phosphocholine + H2O = 1-hexadecanoyl-sn-glycero-3-phosphocholine + hexadecanoate + H(+)</text>
        <dbReference type="Rhea" id="RHEA:41223"/>
        <dbReference type="ChEBI" id="CHEBI:7896"/>
        <dbReference type="ChEBI" id="CHEBI:15377"/>
        <dbReference type="ChEBI" id="CHEBI:15378"/>
        <dbReference type="ChEBI" id="CHEBI:72998"/>
        <dbReference type="ChEBI" id="CHEBI:72999"/>
    </reaction>
    <physiologicalReaction direction="left-to-right" evidence="12">
        <dbReference type="Rhea" id="RHEA:41224"/>
    </physiologicalReaction>
</comment>
<evidence type="ECO:0000256" key="18">
    <source>
        <dbReference type="PIRSR" id="PIRSR601211-3"/>
    </source>
</evidence>
<feature type="disulfide bond" evidence="18">
    <location>
        <begin position="107"/>
        <end position="119"/>
    </location>
</feature>
<evidence type="ECO:0000256" key="12">
    <source>
        <dbReference type="ARBA" id="ARBA00048227"/>
    </source>
</evidence>
<dbReference type="SUPFAM" id="SSF48619">
    <property type="entry name" value="Phospholipase A2, PLA2"/>
    <property type="match status" value="4"/>
</dbReference>
<dbReference type="InterPro" id="IPR036444">
    <property type="entry name" value="PLipase_A2_dom_sf"/>
</dbReference>
<comment type="subcellular location">
    <subcellularLocation>
        <location evidence="1 20">Secreted</location>
    </subcellularLocation>
</comment>
<comment type="catalytic activity">
    <reaction evidence="13">
        <text>1-hexadecanoyl-2-(5Z,8Z,11Z,14Z-eicosatetraenoyl)-sn-glycero-3-phosphocholine + H2O = 1-hexadecanoyl-sn-glycero-3-phosphocholine + (5Z,8Z,11Z,14Z)-eicosatetraenoate + H(+)</text>
        <dbReference type="Rhea" id="RHEA:40427"/>
        <dbReference type="ChEBI" id="CHEBI:15377"/>
        <dbReference type="ChEBI" id="CHEBI:15378"/>
        <dbReference type="ChEBI" id="CHEBI:32395"/>
        <dbReference type="ChEBI" id="CHEBI:72998"/>
        <dbReference type="ChEBI" id="CHEBI:73003"/>
    </reaction>
    <physiologicalReaction direction="left-to-right" evidence="13">
        <dbReference type="Rhea" id="RHEA:40428"/>
    </physiologicalReaction>
</comment>
<dbReference type="PROSITE" id="PS00119">
    <property type="entry name" value="PA2_ASP"/>
    <property type="match status" value="2"/>
</dbReference>
<dbReference type="Proteomes" id="UP000518266">
    <property type="component" value="Unassembled WGS sequence"/>
</dbReference>
<dbReference type="GO" id="GO:0047498">
    <property type="term" value="F:calcium-dependent phospholipase A2 activity"/>
    <property type="evidence" value="ECO:0007669"/>
    <property type="project" value="TreeGrafter"/>
</dbReference>
<dbReference type="GO" id="GO:0005543">
    <property type="term" value="F:phospholipid binding"/>
    <property type="evidence" value="ECO:0007669"/>
    <property type="project" value="TreeGrafter"/>
</dbReference>
<dbReference type="PANTHER" id="PTHR11716">
    <property type="entry name" value="PHOSPHOLIPASE A2 FAMILY MEMBER"/>
    <property type="match status" value="1"/>
</dbReference>
<feature type="chain" id="PRO_5029948989" description="phospholipase A2" evidence="20">
    <location>
        <begin position="20"/>
        <end position="483"/>
    </location>
</feature>
<accession>A0A7J5YHF3</accession>
<dbReference type="SMART" id="SM00085">
    <property type="entry name" value="PA2c"/>
    <property type="match status" value="4"/>
</dbReference>
<dbReference type="GO" id="GO:0005102">
    <property type="term" value="F:signaling receptor binding"/>
    <property type="evidence" value="ECO:0007669"/>
    <property type="project" value="UniProtKB-ARBA"/>
</dbReference>
<comment type="catalytic activity">
    <reaction evidence="10">
        <text>1-hexadecanoyl-2-(9Z-octadecenoyl)-sn-glycero-3-phospho-(1'-sn-glycerol) + H2O = 1-hexadecanoyl-sn-glycero-3-phospho-(1'-sn-glycerol) + (9Z)-octadecenoate + H(+)</text>
        <dbReference type="Rhea" id="RHEA:40919"/>
        <dbReference type="ChEBI" id="CHEBI:15377"/>
        <dbReference type="ChEBI" id="CHEBI:15378"/>
        <dbReference type="ChEBI" id="CHEBI:30823"/>
        <dbReference type="ChEBI" id="CHEBI:72841"/>
        <dbReference type="ChEBI" id="CHEBI:75158"/>
    </reaction>
    <physiologicalReaction direction="left-to-right" evidence="10">
        <dbReference type="Rhea" id="RHEA:40920"/>
    </physiologicalReaction>
</comment>
<feature type="binding site" evidence="17">
    <location>
        <position position="51"/>
    </location>
    <ligand>
        <name>Ca(2+)</name>
        <dbReference type="ChEBI" id="CHEBI:29108"/>
    </ligand>
</feature>
<sequence>MNTLQVLFLVAAGLSVVTSMDYKALNQFRSMILCVMPDSSPIFDYADYGCYCGKGGSGTPVDDLDRCCKVHDKCYSDAMQHSECWPILDNPYIELYSYSCDNKKVSCGSDNNECEMFICECDRKAAECFGRSPWLPENEHLPSDRSHSLDYRALNQFRRMILCVMPDSWPIFDYTDYGCFCGKGGSGTPVDDLDRCCQVHDMCYNDAMQHPECWAIVDNPYTEFYSYSCDEPNNKVSCGSDNNVCEMFICECDRKATECFRVSHWNPEHEHLPSDRFTSMDYKALNQFRSMILCVMPDSSPIFDYADYGCYCGKGGSGTPVDDLDRCCKVHDKCYSDAMQHSECWPILDNPYIELYSYSCDNKKVSCGMSIGDNNECEMFICECNRKAAECFGRTPWLPENEHLPSDPHSLDYRALNQFRRMILCVMPHSWPFFDYADYGCFCGKGGSGTPVDDVDRSRFTLCYTQEIEKTTLSSLFNIQLDP</sequence>
<evidence type="ECO:0000313" key="22">
    <source>
        <dbReference type="EMBL" id="KAF3848904.1"/>
    </source>
</evidence>
<comment type="cofactor">
    <cofactor evidence="17">
        <name>Ca(2+)</name>
        <dbReference type="ChEBI" id="CHEBI:29108"/>
    </cofactor>
    <text evidence="17">Binds 1 Ca(2+) ion per subunit.</text>
</comment>
<keyword evidence="20" id="KW-0732">Signal</keyword>
<feature type="binding site" evidence="17">
    <location>
        <position position="55"/>
    </location>
    <ligand>
        <name>Ca(2+)</name>
        <dbReference type="ChEBI" id="CHEBI:29108"/>
    </ligand>
</feature>
<dbReference type="OrthoDB" id="5841574at2759"/>
<dbReference type="Gene3D" id="1.20.90.10">
    <property type="entry name" value="Phospholipase A2 domain"/>
    <property type="match status" value="4"/>
</dbReference>
<evidence type="ECO:0000256" key="6">
    <source>
        <dbReference type="ARBA" id="ARBA00022837"/>
    </source>
</evidence>
<keyword evidence="5" id="KW-0378">Hydrolase</keyword>
<proteinExistence type="inferred from homology"/>
<protein>
    <recommendedName>
        <fullName evidence="2">phospholipase A2</fullName>
        <ecNumber evidence="2">3.1.1.4</ecNumber>
    </recommendedName>
</protein>
<evidence type="ECO:0000256" key="8">
    <source>
        <dbReference type="ARBA" id="ARBA00023157"/>
    </source>
</evidence>
<evidence type="ECO:0000256" key="7">
    <source>
        <dbReference type="ARBA" id="ARBA00023098"/>
    </source>
</evidence>
<evidence type="ECO:0000259" key="21">
    <source>
        <dbReference type="SMART" id="SM00085"/>
    </source>
</evidence>
<evidence type="ECO:0000256" key="3">
    <source>
        <dbReference type="ARBA" id="ARBA00022525"/>
    </source>
</evidence>
<feature type="disulfide bond" evidence="18">
    <location>
        <begin position="74"/>
        <end position="121"/>
    </location>
</feature>
<comment type="catalytic activity">
    <reaction evidence="14">
        <text>1-hexadecanoyl-2-(9Z-octadecenoyl)-sn-glycero-3-phosphocholine + H2O = 1-hexadecanoyl-sn-glycero-3-phosphocholine + (9Z)-octadecenoate + H(+)</text>
        <dbReference type="Rhea" id="RHEA:38779"/>
        <dbReference type="ChEBI" id="CHEBI:15377"/>
        <dbReference type="ChEBI" id="CHEBI:15378"/>
        <dbReference type="ChEBI" id="CHEBI:30823"/>
        <dbReference type="ChEBI" id="CHEBI:72998"/>
        <dbReference type="ChEBI" id="CHEBI:73001"/>
    </reaction>
    <physiologicalReaction direction="left-to-right" evidence="14">
        <dbReference type="Rhea" id="RHEA:38780"/>
    </physiologicalReaction>
</comment>
<dbReference type="EC" id="3.1.1.4" evidence="2"/>
<feature type="active site" evidence="16">
    <location>
        <position position="122"/>
    </location>
</feature>
<evidence type="ECO:0000256" key="11">
    <source>
        <dbReference type="ARBA" id="ARBA00048221"/>
    </source>
</evidence>
<dbReference type="GO" id="GO:0016042">
    <property type="term" value="P:lipid catabolic process"/>
    <property type="evidence" value="ECO:0007669"/>
    <property type="project" value="InterPro"/>
</dbReference>
<feature type="domain" description="Phospholipase A2-like central" evidence="21">
    <location>
        <begin position="284"/>
        <end position="410"/>
    </location>
</feature>
<gene>
    <name evidence="22" type="ORF">F7725_015401</name>
</gene>
<evidence type="ECO:0000256" key="13">
    <source>
        <dbReference type="ARBA" id="ARBA00048373"/>
    </source>
</evidence>
<evidence type="ECO:0000256" key="15">
    <source>
        <dbReference type="ARBA" id="ARBA00049039"/>
    </source>
</evidence>